<evidence type="ECO:0000313" key="3">
    <source>
        <dbReference type="Proteomes" id="UP000257109"/>
    </source>
</evidence>
<dbReference type="AlphaFoldDB" id="A0A371HPK1"/>
<feature type="domain" description="DUF7745" evidence="1">
    <location>
        <begin position="44"/>
        <end position="128"/>
    </location>
</feature>
<dbReference type="PANTHER" id="PTHR48154:SF1">
    <property type="entry name" value="PROTEIN, PUTATIVE-RELATED"/>
    <property type="match status" value="1"/>
</dbReference>
<evidence type="ECO:0000259" key="1">
    <source>
        <dbReference type="Pfam" id="PF24924"/>
    </source>
</evidence>
<feature type="non-terminal residue" evidence="2">
    <location>
        <position position="1"/>
    </location>
</feature>
<comment type="caution">
    <text evidence="2">The sequence shown here is derived from an EMBL/GenBank/DDBJ whole genome shotgun (WGS) entry which is preliminary data.</text>
</comment>
<protein>
    <recommendedName>
        <fullName evidence="1">DUF7745 domain-containing protein</fullName>
    </recommendedName>
</protein>
<keyword evidence="3" id="KW-1185">Reference proteome</keyword>
<accession>A0A371HPK1</accession>
<evidence type="ECO:0000313" key="2">
    <source>
        <dbReference type="EMBL" id="RDY04729.1"/>
    </source>
</evidence>
<dbReference type="InterPro" id="IPR056647">
    <property type="entry name" value="DUF7745"/>
</dbReference>
<sequence>MVLLIACGNHAGVGIKATGTCQTMPLQVKTPDLQSLRYLKGQWCKTFEGRYDNLLSLLEIKVQKDALDFQLMPALEEYERIIGMPLAKSLPFLFRGQYPSWALVAKLLKILESEVLGKKRNRNGLKGIPKIILFPHVEDYVDQVATDTFLAKKDRGENPVIAILVNTYYTLNYCYERNGKELRCCTSFLYLWLTAHLFHDKRRATCPIEDHHWSWAKSMSKAEWMRYLDEAFEKSIR</sequence>
<proteinExistence type="predicted"/>
<dbReference type="Pfam" id="PF24924">
    <property type="entry name" value="DUF7745"/>
    <property type="match status" value="2"/>
</dbReference>
<name>A0A371HPK1_MUCPR</name>
<organism evidence="2 3">
    <name type="scientific">Mucuna pruriens</name>
    <name type="common">Velvet bean</name>
    <name type="synonym">Dolichos pruriens</name>
    <dbReference type="NCBI Taxonomy" id="157652"/>
    <lineage>
        <taxon>Eukaryota</taxon>
        <taxon>Viridiplantae</taxon>
        <taxon>Streptophyta</taxon>
        <taxon>Embryophyta</taxon>
        <taxon>Tracheophyta</taxon>
        <taxon>Spermatophyta</taxon>
        <taxon>Magnoliopsida</taxon>
        <taxon>eudicotyledons</taxon>
        <taxon>Gunneridae</taxon>
        <taxon>Pentapetalae</taxon>
        <taxon>rosids</taxon>
        <taxon>fabids</taxon>
        <taxon>Fabales</taxon>
        <taxon>Fabaceae</taxon>
        <taxon>Papilionoideae</taxon>
        <taxon>50 kb inversion clade</taxon>
        <taxon>NPAAA clade</taxon>
        <taxon>indigoferoid/millettioid clade</taxon>
        <taxon>Phaseoleae</taxon>
        <taxon>Mucuna</taxon>
    </lineage>
</organism>
<dbReference type="Proteomes" id="UP000257109">
    <property type="component" value="Unassembled WGS sequence"/>
</dbReference>
<dbReference type="PANTHER" id="PTHR48154">
    <property type="entry name" value="PROTEIN, PUTATIVE-RELATED"/>
    <property type="match status" value="1"/>
</dbReference>
<feature type="domain" description="DUF7745" evidence="1">
    <location>
        <begin position="131"/>
        <end position="236"/>
    </location>
</feature>
<gene>
    <name evidence="2" type="ORF">CR513_11527</name>
</gene>
<dbReference type="EMBL" id="QJKJ01002026">
    <property type="protein sequence ID" value="RDY04729.1"/>
    <property type="molecule type" value="Genomic_DNA"/>
</dbReference>
<reference evidence="2" key="1">
    <citation type="submission" date="2018-05" db="EMBL/GenBank/DDBJ databases">
        <title>Draft genome of Mucuna pruriens seed.</title>
        <authorList>
            <person name="Nnadi N.E."/>
            <person name="Vos R."/>
            <person name="Hasami M.H."/>
            <person name="Devisetty U.K."/>
            <person name="Aguiy J.C."/>
        </authorList>
    </citation>
    <scope>NUCLEOTIDE SEQUENCE [LARGE SCALE GENOMIC DNA]</scope>
    <source>
        <strain evidence="2">JCA_2017</strain>
    </source>
</reference>